<feature type="transmembrane region" description="Helical" evidence="4">
    <location>
        <begin position="426"/>
        <end position="448"/>
    </location>
</feature>
<dbReference type="InterPro" id="IPR058634">
    <property type="entry name" value="AaeA-lik-b-barrel"/>
</dbReference>
<dbReference type="Pfam" id="PF04632">
    <property type="entry name" value="FUSC"/>
    <property type="match status" value="1"/>
</dbReference>
<dbReference type="InterPro" id="IPR020251">
    <property type="entry name" value="Uncharacterised_YmjA"/>
</dbReference>
<feature type="domain" description="Multidrug resistance protein MdtA-like barrel-sandwich hybrid" evidence="5">
    <location>
        <begin position="637"/>
        <end position="775"/>
    </location>
</feature>
<reference evidence="7 8" key="1">
    <citation type="submission" date="2012-10" db="EMBL/GenBank/DDBJ databases">
        <title>Genome sequencing and analysis of entomopathogenic fungi Beauveria bassiana D1-5.</title>
        <authorList>
            <person name="Li Q."/>
            <person name="Wang L."/>
            <person name="Zhang Z."/>
            <person name="Wang Q."/>
            <person name="Ren J."/>
            <person name="Wang M."/>
            <person name="Xu W."/>
            <person name="Wang J."/>
            <person name="Lu Y."/>
            <person name="Du Q."/>
            <person name="Sun Z."/>
        </authorList>
    </citation>
    <scope>NUCLEOTIDE SEQUENCE [LARGE SCALE GENOMIC DNA]</scope>
    <source>
        <strain evidence="7 8">D1-5</strain>
    </source>
</reference>
<feature type="transmembrane region" description="Helical" evidence="4">
    <location>
        <begin position="478"/>
        <end position="498"/>
    </location>
</feature>
<comment type="caution">
    <text evidence="7">The sequence shown here is derived from an EMBL/GenBank/DDBJ whole genome shotgun (WGS) entry which is preliminary data.</text>
</comment>
<evidence type="ECO:0000259" key="5">
    <source>
        <dbReference type="Pfam" id="PF25917"/>
    </source>
</evidence>
<evidence type="ECO:0000256" key="1">
    <source>
        <dbReference type="ARBA" id="ARBA00022692"/>
    </source>
</evidence>
<feature type="transmembrane region" description="Helical" evidence="4">
    <location>
        <begin position="43"/>
        <end position="66"/>
    </location>
</feature>
<dbReference type="NCBIfam" id="TIGR01730">
    <property type="entry name" value="RND_mfp"/>
    <property type="match status" value="1"/>
</dbReference>
<feature type="transmembrane region" description="Helical" evidence="4">
    <location>
        <begin position="402"/>
        <end position="419"/>
    </location>
</feature>
<dbReference type="InterPro" id="IPR006143">
    <property type="entry name" value="RND_pump_MFP"/>
</dbReference>
<evidence type="ECO:0000313" key="8">
    <source>
        <dbReference type="Proteomes" id="UP000030106"/>
    </source>
</evidence>
<dbReference type="Gene3D" id="2.40.50.100">
    <property type="match status" value="1"/>
</dbReference>
<sequence length="952" mass="103518">MAAMNKINVCRLPPLWEKRVTSGLRNDANALLYSAKSFAAAMLAYYLALSIGLGTPSWAIVTVYIVSQTTVGASLSKGIYRLAGTVVGAAATVLIVPACVNMPVLCSVVLTGWIALCLYFSLLERTPRAYAFVLAGYTASLIGFPALHDPGSIFDTAITRVQEISLGILCASLVHRYVLPKRIAGLFNAKVSETLRSARQAVAASLSGGPSSGSKHLHMALPLQILQSLNHHVPFDFALAVPVGQARNKLHDKLARLLVVNSELNDRRQLINVLQPQLLRLANDVQSWLNDADTGEQGITGKALEKQSSVLAKMLAAAALNPEEALQASFAAYLYEAITLLLQCDRLYEAIAHSAQELADEPAAKGYVLHRDSLPAAKTALGAFTLVLVGCLVWIYSAWPDGATAVSVLGVCCTLFGSFDTPAPHLMKYIIGSLYGVAISLLFSFAVLPQITTFSVLAASLAPVYLLAGSLQARPPTTFMAMGITLTLPILSGLGPHYGGDFAVALNTATALFIAIGFAVFGMGLLQTVRADAAINRLLLLCRRDIKRSAKGTFTPDEVSWTNLMIDRTALLLPRLPRNEQCAEQILNQMLHYLRTGLATLHLRQVQAQLPRETAAQIYEHESQKPWTRDGRVRADVVQIAPDVSGPVSSVAVRDNQWVNRGDILYSIDPRWLKLAVSSAQSEVEVKRHEMLMRQDAAARRTQLQSVISKEDLQQTRSAANVAVANFQGALAALELAQLNLAHATVKAPVAGYVTHLRLSPGDYATAGVTKVAIIDAKSFWIVGYFEETKLRHIRVGNRARIALMGFDPVIPGHVESIGHGIGDSNDETGDLGLPDVNPTFSWVRLAQRVPVRIHIDRLPEGIELTNPETIMNNEIDLKYYDIADEYSTESAKPVSDEERDAVARYFQLLITRLMNNEEISEEAQGEMAVEAGLAEQRIDEIAEFLNQWGNE</sequence>
<evidence type="ECO:0000256" key="4">
    <source>
        <dbReference type="SAM" id="Phobius"/>
    </source>
</evidence>
<protein>
    <submittedName>
        <fullName evidence="7">Uncharacterized protein ydhJ</fullName>
    </submittedName>
</protein>
<evidence type="ECO:0000313" key="7">
    <source>
        <dbReference type="EMBL" id="KGQ11319.1"/>
    </source>
</evidence>
<dbReference type="AlphaFoldDB" id="A0A0A2WDU6"/>
<dbReference type="InterPro" id="IPR058625">
    <property type="entry name" value="MdtA-like_BSH"/>
</dbReference>
<evidence type="ECO:0000256" key="2">
    <source>
        <dbReference type="ARBA" id="ARBA00022989"/>
    </source>
</evidence>
<dbReference type="InterPro" id="IPR006726">
    <property type="entry name" value="PHBA_efflux_AaeB/fusaric-R"/>
</dbReference>
<dbReference type="EMBL" id="ANFO01000226">
    <property type="protein sequence ID" value="KGQ11319.1"/>
    <property type="molecule type" value="Genomic_DNA"/>
</dbReference>
<keyword evidence="2 4" id="KW-1133">Transmembrane helix</keyword>
<feature type="transmembrane region" description="Helical" evidence="4">
    <location>
        <begin position="160"/>
        <end position="179"/>
    </location>
</feature>
<dbReference type="HOGENOM" id="CLU_010100_0_0_1"/>
<evidence type="ECO:0000259" key="6">
    <source>
        <dbReference type="Pfam" id="PF25963"/>
    </source>
</evidence>
<gene>
    <name evidence="7" type="ORF">BBAD15_g2915</name>
</gene>
<keyword evidence="1 4" id="KW-0812">Transmembrane</keyword>
<feature type="transmembrane region" description="Helical" evidence="4">
    <location>
        <begin position="78"/>
        <end position="96"/>
    </location>
</feature>
<dbReference type="PANTHER" id="PTHR30367">
    <property type="entry name" value="P-HYDROXYBENZOIC ACID EFFLUX PUMP SUBUNIT AAEA-RELATED"/>
    <property type="match status" value="1"/>
</dbReference>
<dbReference type="PANTHER" id="PTHR30367:SF12">
    <property type="entry name" value="P-HYDROXYBENZOIC ACID EFFLUX PUMP SUBUNIT AAEA"/>
    <property type="match status" value="1"/>
</dbReference>
<proteinExistence type="predicted"/>
<evidence type="ECO:0000256" key="3">
    <source>
        <dbReference type="ARBA" id="ARBA00023136"/>
    </source>
</evidence>
<dbReference type="Gene3D" id="2.40.30.170">
    <property type="match status" value="1"/>
</dbReference>
<dbReference type="Pfam" id="PF25917">
    <property type="entry name" value="BSH_RND"/>
    <property type="match status" value="1"/>
</dbReference>
<dbReference type="GO" id="GO:0022857">
    <property type="term" value="F:transmembrane transporter activity"/>
    <property type="evidence" value="ECO:0007669"/>
    <property type="project" value="InterPro"/>
</dbReference>
<dbReference type="SUPFAM" id="SSF111369">
    <property type="entry name" value="HlyD-like secretion proteins"/>
    <property type="match status" value="1"/>
</dbReference>
<dbReference type="Proteomes" id="UP000030106">
    <property type="component" value="Unassembled WGS sequence"/>
</dbReference>
<dbReference type="GO" id="GO:0005886">
    <property type="term" value="C:plasma membrane"/>
    <property type="evidence" value="ECO:0007669"/>
    <property type="project" value="InterPro"/>
</dbReference>
<feature type="transmembrane region" description="Helical" evidence="4">
    <location>
        <begin position="102"/>
        <end position="122"/>
    </location>
</feature>
<accession>A0A0A2WDU6</accession>
<dbReference type="Pfam" id="PF10820">
    <property type="entry name" value="DUF2543"/>
    <property type="match status" value="1"/>
</dbReference>
<feature type="transmembrane region" description="Helical" evidence="4">
    <location>
        <begin position="129"/>
        <end position="148"/>
    </location>
</feature>
<feature type="transmembrane region" description="Helical" evidence="4">
    <location>
        <begin position="504"/>
        <end position="526"/>
    </location>
</feature>
<feature type="transmembrane region" description="Helical" evidence="4">
    <location>
        <begin position="379"/>
        <end position="396"/>
    </location>
</feature>
<keyword evidence="3 4" id="KW-0472">Membrane</keyword>
<dbReference type="Pfam" id="PF25963">
    <property type="entry name" value="Beta-barrel_AAEA"/>
    <property type="match status" value="1"/>
</dbReference>
<feature type="domain" description="p-hydroxybenzoic acid efflux pump subunit AaeA-like beta-barrel" evidence="6">
    <location>
        <begin position="779"/>
        <end position="869"/>
    </location>
</feature>
<organism evidence="7 8">
    <name type="scientific">Beauveria bassiana D1-5</name>
    <dbReference type="NCBI Taxonomy" id="1245745"/>
    <lineage>
        <taxon>Eukaryota</taxon>
        <taxon>Fungi</taxon>
        <taxon>Dikarya</taxon>
        <taxon>Ascomycota</taxon>
        <taxon>Pezizomycotina</taxon>
        <taxon>Sordariomycetes</taxon>
        <taxon>Hypocreomycetidae</taxon>
        <taxon>Hypocreales</taxon>
        <taxon>Cordycipitaceae</taxon>
        <taxon>Beauveria</taxon>
    </lineage>
</organism>
<dbReference type="InterPro" id="IPR050393">
    <property type="entry name" value="MFP_Efflux_Pump"/>
</dbReference>
<name>A0A0A2WDU6_BEABA</name>